<proteinExistence type="predicted"/>
<evidence type="ECO:0000313" key="2">
    <source>
        <dbReference type="EMBL" id="GIJ43890.1"/>
    </source>
</evidence>
<keyword evidence="3" id="KW-1185">Reference proteome</keyword>
<dbReference type="RefSeq" id="WP_203897422.1">
    <property type="nucleotide sequence ID" value="NZ_BOPF01000002.1"/>
</dbReference>
<dbReference type="Proteomes" id="UP000619260">
    <property type="component" value="Unassembled WGS sequence"/>
</dbReference>
<protein>
    <recommendedName>
        <fullName evidence="4">DUF742 domain-containing protein</fullName>
    </recommendedName>
</protein>
<feature type="compositionally biased region" description="Gly residues" evidence="1">
    <location>
        <begin position="1"/>
        <end position="10"/>
    </location>
</feature>
<comment type="caution">
    <text evidence="2">The sequence shown here is derived from an EMBL/GenBank/DDBJ whole genome shotgun (WGS) entry which is preliminary data.</text>
</comment>
<organism evidence="2 3">
    <name type="scientific">Virgisporangium aliadipatigenens</name>
    <dbReference type="NCBI Taxonomy" id="741659"/>
    <lineage>
        <taxon>Bacteria</taxon>
        <taxon>Bacillati</taxon>
        <taxon>Actinomycetota</taxon>
        <taxon>Actinomycetes</taxon>
        <taxon>Micromonosporales</taxon>
        <taxon>Micromonosporaceae</taxon>
        <taxon>Virgisporangium</taxon>
    </lineage>
</organism>
<evidence type="ECO:0008006" key="4">
    <source>
        <dbReference type="Google" id="ProtNLM"/>
    </source>
</evidence>
<accession>A0A8J3YH37</accession>
<evidence type="ECO:0000313" key="3">
    <source>
        <dbReference type="Proteomes" id="UP000619260"/>
    </source>
</evidence>
<dbReference type="PANTHER" id="PTHR36221">
    <property type="entry name" value="DUF742 DOMAIN-CONTAINING PROTEIN"/>
    <property type="match status" value="1"/>
</dbReference>
<dbReference type="EMBL" id="BOPF01000002">
    <property type="protein sequence ID" value="GIJ43890.1"/>
    <property type="molecule type" value="Genomic_DNA"/>
</dbReference>
<reference evidence="2" key="1">
    <citation type="submission" date="2021-01" db="EMBL/GenBank/DDBJ databases">
        <title>Whole genome shotgun sequence of Virgisporangium aliadipatigenens NBRC 105644.</title>
        <authorList>
            <person name="Komaki H."/>
            <person name="Tamura T."/>
        </authorList>
    </citation>
    <scope>NUCLEOTIDE SEQUENCE</scope>
    <source>
        <strain evidence="2">NBRC 105644</strain>
    </source>
</reference>
<dbReference type="AlphaFoldDB" id="A0A8J3YH37"/>
<evidence type="ECO:0000256" key="1">
    <source>
        <dbReference type="SAM" id="MobiDB-lite"/>
    </source>
</evidence>
<feature type="region of interest" description="Disordered" evidence="1">
    <location>
        <begin position="1"/>
        <end position="35"/>
    </location>
</feature>
<dbReference type="InterPro" id="IPR007995">
    <property type="entry name" value="DUF742"/>
</dbReference>
<name>A0A8J3YH37_9ACTN</name>
<dbReference type="Pfam" id="PF05331">
    <property type="entry name" value="DUF742"/>
    <property type="match status" value="1"/>
</dbReference>
<sequence length="150" mass="15905">MSIPPEGGGAPRIRPFLSGAPARPPAPSQHVEPVPQAGQAALRPFILTGGRVNADSADIKLETQVTARPGAPPHLVAAMAPESQHILHLCQSPLSVAEISARLHLHLGVIKILVADLHHAGYLDLHAFETDPVFDPDTILRVINGLRAIH</sequence>
<gene>
    <name evidence="2" type="ORF">Val02_07760</name>
</gene>
<dbReference type="PANTHER" id="PTHR36221:SF1">
    <property type="entry name" value="DUF742 DOMAIN-CONTAINING PROTEIN"/>
    <property type="match status" value="1"/>
</dbReference>